<dbReference type="PANTHER" id="PTHR48083:SF19">
    <property type="entry name" value="FLAVIN-DEPENDENT MONOOXYGENASE, OXYGENASE SUBUNIT HSAA"/>
    <property type="match status" value="1"/>
</dbReference>
<reference evidence="5 6" key="1">
    <citation type="submission" date="2024-06" db="EMBL/GenBank/DDBJ databases">
        <title>The Natural Products Discovery Center: Release of the First 8490 Sequenced Strains for Exploring Actinobacteria Biosynthetic Diversity.</title>
        <authorList>
            <person name="Kalkreuter E."/>
            <person name="Kautsar S.A."/>
            <person name="Yang D."/>
            <person name="Bader C.D."/>
            <person name="Teijaro C.N."/>
            <person name="Fluegel L."/>
            <person name="Davis C.M."/>
            <person name="Simpson J.R."/>
            <person name="Lauterbach L."/>
            <person name="Steele A.D."/>
            <person name="Gui C."/>
            <person name="Meng S."/>
            <person name="Li G."/>
            <person name="Viehrig K."/>
            <person name="Ye F."/>
            <person name="Su P."/>
            <person name="Kiefer A.F."/>
            <person name="Nichols A."/>
            <person name="Cepeda A.J."/>
            <person name="Yan W."/>
            <person name="Fan B."/>
            <person name="Jiang Y."/>
            <person name="Adhikari A."/>
            <person name="Zheng C.-J."/>
            <person name="Schuster L."/>
            <person name="Cowan T.M."/>
            <person name="Smanski M.J."/>
            <person name="Chevrette M.G."/>
            <person name="De Carvalho L.P.S."/>
            <person name="Shen B."/>
        </authorList>
    </citation>
    <scope>NUCLEOTIDE SEQUENCE [LARGE SCALE GENOMIC DNA]</scope>
    <source>
        <strain evidence="5 6">NPDC000234</strain>
    </source>
</reference>
<dbReference type="Gene3D" id="1.10.540.10">
    <property type="entry name" value="Acyl-CoA dehydrogenase/oxidase, N-terminal domain"/>
    <property type="match status" value="1"/>
</dbReference>
<dbReference type="InterPro" id="IPR013786">
    <property type="entry name" value="AcylCoA_DH/ox_N"/>
</dbReference>
<dbReference type="Gene3D" id="1.20.140.10">
    <property type="entry name" value="Butyryl-CoA Dehydrogenase, subunit A, domain 3"/>
    <property type="match status" value="1"/>
</dbReference>
<feature type="domain" description="Acyl-CoA dehydrogenase C-terminal" evidence="4">
    <location>
        <begin position="249"/>
        <end position="380"/>
    </location>
</feature>
<dbReference type="InterPro" id="IPR009100">
    <property type="entry name" value="AcylCoA_DH/oxidase_NM_dom_sf"/>
</dbReference>
<evidence type="ECO:0000256" key="1">
    <source>
        <dbReference type="ARBA" id="ARBA00023002"/>
    </source>
</evidence>
<evidence type="ECO:0000259" key="3">
    <source>
        <dbReference type="Pfam" id="PF02771"/>
    </source>
</evidence>
<keyword evidence="1" id="KW-0560">Oxidoreductase</keyword>
<keyword evidence="6" id="KW-1185">Reference proteome</keyword>
<comment type="similarity">
    <text evidence="2">Belongs to the HpaH/HsaA monooxygenase family.</text>
</comment>
<dbReference type="SUPFAM" id="SSF56645">
    <property type="entry name" value="Acyl-CoA dehydrogenase NM domain-like"/>
    <property type="match status" value="1"/>
</dbReference>
<sequence length="400" mass="42641">MPETLSQSADRTATDADLLARATDLRELLRKEAAVGDERRNITDTAVAALRDAGMFRLGTPRRWGGYQAGMRTTLQVLAELGRGDAAASWVTMIYAVTNLAASLNTDRAQEEIWGDNPDAAVAGTSNFMGSTSVRGDGGYVVNGKWPFNSGCLHADWTMTPFPILGEDGSLAGVRFGLVPYTDLTIEDTWHVAGMRGTGSNTAVGTDVFVPDHRIIDFDRIVSGGSRSEHPEAREIPGSVQIAMILGLMGPLLGAGHAAVDLAREAIDKGRPVIGSIYQKAADSPTHQLNYATAVSRLDTAYLHVLRAADDVDRSVGTEPPDDVTRGRIRMDIAVALQNLREAVTLSMSIGGAGSFATANPANRVWRDFETGARHAILNPGIGAETYARALLGLEPIAVF</sequence>
<proteinExistence type="inferred from homology"/>
<dbReference type="InterPro" id="IPR037069">
    <property type="entry name" value="AcylCoA_DH/ox_N_sf"/>
</dbReference>
<name>A0ABV1WV83_9ACTN</name>
<evidence type="ECO:0000256" key="2">
    <source>
        <dbReference type="ARBA" id="ARBA00049661"/>
    </source>
</evidence>
<dbReference type="InterPro" id="IPR050741">
    <property type="entry name" value="Acyl-CoA_dehydrogenase"/>
</dbReference>
<protein>
    <submittedName>
        <fullName evidence="5">Acyl-CoA dehydrogenase family protein</fullName>
    </submittedName>
</protein>
<evidence type="ECO:0000259" key="4">
    <source>
        <dbReference type="Pfam" id="PF08028"/>
    </source>
</evidence>
<dbReference type="SUPFAM" id="SSF47203">
    <property type="entry name" value="Acyl-CoA dehydrogenase C-terminal domain-like"/>
    <property type="match status" value="1"/>
</dbReference>
<dbReference type="InterPro" id="IPR036250">
    <property type="entry name" value="AcylCo_DH-like_C"/>
</dbReference>
<dbReference type="InterPro" id="IPR013107">
    <property type="entry name" value="Acyl-CoA_DH_C"/>
</dbReference>
<comment type="caution">
    <text evidence="5">The sequence shown here is derived from an EMBL/GenBank/DDBJ whole genome shotgun (WGS) entry which is preliminary data.</text>
</comment>
<dbReference type="PANTHER" id="PTHR48083">
    <property type="entry name" value="MEDIUM-CHAIN SPECIFIC ACYL-COA DEHYDROGENASE, MITOCHONDRIAL-RELATED"/>
    <property type="match status" value="1"/>
</dbReference>
<dbReference type="Proteomes" id="UP001474181">
    <property type="component" value="Unassembled WGS sequence"/>
</dbReference>
<dbReference type="EMBL" id="JBEPEK010000085">
    <property type="protein sequence ID" value="MER7180678.1"/>
    <property type="molecule type" value="Genomic_DNA"/>
</dbReference>
<evidence type="ECO:0000313" key="6">
    <source>
        <dbReference type="Proteomes" id="UP001474181"/>
    </source>
</evidence>
<organism evidence="5 6">
    <name type="scientific">Streptomyces hyaluromycini</name>
    <dbReference type="NCBI Taxonomy" id="1377993"/>
    <lineage>
        <taxon>Bacteria</taxon>
        <taxon>Bacillati</taxon>
        <taxon>Actinomycetota</taxon>
        <taxon>Actinomycetes</taxon>
        <taxon>Kitasatosporales</taxon>
        <taxon>Streptomycetaceae</taxon>
        <taxon>Streptomyces</taxon>
    </lineage>
</organism>
<dbReference type="Gene3D" id="2.40.110.10">
    <property type="entry name" value="Butyryl-CoA Dehydrogenase, subunit A, domain 2"/>
    <property type="match status" value="1"/>
</dbReference>
<accession>A0ABV1WV83</accession>
<dbReference type="Pfam" id="PF02771">
    <property type="entry name" value="Acyl-CoA_dh_N"/>
    <property type="match status" value="1"/>
</dbReference>
<gene>
    <name evidence="5" type="ORF">ABT404_14555</name>
</gene>
<feature type="domain" description="Acyl-CoA dehydrogenase/oxidase N-terminal" evidence="3">
    <location>
        <begin position="29"/>
        <end position="101"/>
    </location>
</feature>
<evidence type="ECO:0000313" key="5">
    <source>
        <dbReference type="EMBL" id="MER7180678.1"/>
    </source>
</evidence>
<dbReference type="InterPro" id="IPR046373">
    <property type="entry name" value="Acyl-CoA_Oxase/DH_mid-dom_sf"/>
</dbReference>
<dbReference type="RefSeq" id="WP_350780905.1">
    <property type="nucleotide sequence ID" value="NZ_JBEPEK010000085.1"/>
</dbReference>
<dbReference type="Pfam" id="PF08028">
    <property type="entry name" value="Acyl-CoA_dh_2"/>
    <property type="match status" value="1"/>
</dbReference>
<dbReference type="PIRSF" id="PIRSF016578">
    <property type="entry name" value="HsaA"/>
    <property type="match status" value="1"/>
</dbReference>